<name>A0AAE1JUV5_9FABA</name>
<dbReference type="EMBL" id="JAWXYG010000003">
    <property type="protein sequence ID" value="KAK4276966.1"/>
    <property type="molecule type" value="Genomic_DNA"/>
</dbReference>
<dbReference type="Proteomes" id="UP001293593">
    <property type="component" value="Unassembled WGS sequence"/>
</dbReference>
<proteinExistence type="predicted"/>
<sequence>MISQKCWLNFRSKEGFPSSVKVNLEPSVPLRCEVKRRIPQRTSAQNSESQGRHIKEGLEELLKVSSA</sequence>
<gene>
    <name evidence="1" type="ORF">QN277_015049</name>
</gene>
<evidence type="ECO:0000313" key="2">
    <source>
        <dbReference type="Proteomes" id="UP001293593"/>
    </source>
</evidence>
<protein>
    <submittedName>
        <fullName evidence="1">Uncharacterized protein</fullName>
    </submittedName>
</protein>
<organism evidence="1 2">
    <name type="scientific">Acacia crassicarpa</name>
    <name type="common">northern wattle</name>
    <dbReference type="NCBI Taxonomy" id="499986"/>
    <lineage>
        <taxon>Eukaryota</taxon>
        <taxon>Viridiplantae</taxon>
        <taxon>Streptophyta</taxon>
        <taxon>Embryophyta</taxon>
        <taxon>Tracheophyta</taxon>
        <taxon>Spermatophyta</taxon>
        <taxon>Magnoliopsida</taxon>
        <taxon>eudicotyledons</taxon>
        <taxon>Gunneridae</taxon>
        <taxon>Pentapetalae</taxon>
        <taxon>rosids</taxon>
        <taxon>fabids</taxon>
        <taxon>Fabales</taxon>
        <taxon>Fabaceae</taxon>
        <taxon>Caesalpinioideae</taxon>
        <taxon>mimosoid clade</taxon>
        <taxon>Acacieae</taxon>
        <taxon>Acacia</taxon>
    </lineage>
</organism>
<keyword evidence="2" id="KW-1185">Reference proteome</keyword>
<comment type="caution">
    <text evidence="1">The sequence shown here is derived from an EMBL/GenBank/DDBJ whole genome shotgun (WGS) entry which is preliminary data.</text>
</comment>
<dbReference type="AlphaFoldDB" id="A0AAE1JUV5"/>
<evidence type="ECO:0000313" key="1">
    <source>
        <dbReference type="EMBL" id="KAK4276966.1"/>
    </source>
</evidence>
<reference evidence="1" key="1">
    <citation type="submission" date="2023-10" db="EMBL/GenBank/DDBJ databases">
        <title>Chromosome-level genome of the transformable northern wattle, Acacia crassicarpa.</title>
        <authorList>
            <person name="Massaro I."/>
            <person name="Sinha N.R."/>
            <person name="Poethig S."/>
            <person name="Leichty A.R."/>
        </authorList>
    </citation>
    <scope>NUCLEOTIDE SEQUENCE</scope>
    <source>
        <strain evidence="1">Acra3RX</strain>
        <tissue evidence="1">Leaf</tissue>
    </source>
</reference>
<accession>A0AAE1JUV5</accession>